<organism evidence="1 2">
    <name type="scientific">Parathermosynechococcus lividus PCC 6715</name>
    <dbReference type="NCBI Taxonomy" id="1917166"/>
    <lineage>
        <taxon>Bacteria</taxon>
        <taxon>Bacillati</taxon>
        <taxon>Cyanobacteriota</taxon>
        <taxon>Cyanophyceae</taxon>
        <taxon>Acaryochloridales</taxon>
        <taxon>Thermosynechococcaceae</taxon>
        <taxon>Parathermosynechococcus</taxon>
    </lineage>
</organism>
<keyword evidence="2" id="KW-1185">Reference proteome</keyword>
<reference evidence="1 2" key="1">
    <citation type="submission" date="2016-11" db="EMBL/GenBank/DDBJ databases">
        <title>Complete genome sequence of thermophilic cyanobacteria strain Synechococcus sp. PCC6715.</title>
        <authorList>
            <person name="Tang J."/>
            <person name="Daroch M."/>
            <person name="Liang Y."/>
            <person name="Jiang D."/>
            <person name="Shah M."/>
        </authorList>
    </citation>
    <scope>NUCLEOTIDE SEQUENCE [LARGE SCALE GENOMIC DNA]</scope>
    <source>
        <strain evidence="1 2">PCC 6715</strain>
    </source>
</reference>
<proteinExistence type="predicted"/>
<dbReference type="AlphaFoldDB" id="A0A2D2Q1E1"/>
<sequence>MNPPTQLAELEPLEDTFKGVGVWCDRGILRGDRQGVVYRYAANTLQEAWDTGCTDITCMAVQGTAIAIATAQGTVAVWEQLR</sequence>
<accession>A0A2D2Q1E1</accession>
<evidence type="ECO:0000313" key="2">
    <source>
        <dbReference type="Proteomes" id="UP000231057"/>
    </source>
</evidence>
<dbReference type="EMBL" id="CP018092">
    <property type="protein sequence ID" value="ATS18324.1"/>
    <property type="molecule type" value="Genomic_DNA"/>
</dbReference>
<gene>
    <name evidence="1" type="ORF">BRW62_05655</name>
</gene>
<evidence type="ECO:0000313" key="1">
    <source>
        <dbReference type="EMBL" id="ATS18324.1"/>
    </source>
</evidence>
<dbReference type="Proteomes" id="UP000231057">
    <property type="component" value="Chromosome"/>
</dbReference>
<name>A0A2D2Q1E1_PARLV</name>
<reference evidence="2" key="2">
    <citation type="journal article" date="2022" name="Front. Microbiol.">
        <title>Comparative Genomic Analysis Revealed Distinct Molecular Components and Organization of CO2-Concentrating Mechanism in Thermophilic Cyanobacteria.</title>
        <authorList>
            <person name="Tang J."/>
            <person name="Zhou H."/>
            <person name="Yao D."/>
            <person name="Riaz S."/>
            <person name="You D."/>
            <person name="Klepacz-Smolka A."/>
            <person name="Daroch M."/>
        </authorList>
    </citation>
    <scope>NUCLEOTIDE SEQUENCE [LARGE SCALE GENOMIC DNA]</scope>
    <source>
        <strain evidence="2">PCC 6715</strain>
    </source>
</reference>
<dbReference type="KEGG" id="slw:BRW62_05655"/>
<protein>
    <submittedName>
        <fullName evidence="1">Uncharacterized protein</fullName>
    </submittedName>
</protein>